<name>A0A062U372_9PROT</name>
<gene>
    <name evidence="1" type="ORF">HY29_13360</name>
</gene>
<dbReference type="STRING" id="1280946.HY29_13360"/>
<dbReference type="EMBL" id="AWFF01000034">
    <property type="protein sequence ID" value="KCZ54781.1"/>
    <property type="molecule type" value="Genomic_DNA"/>
</dbReference>
<sequence>MGLPGAEGLNEQPTPCTLQIRPPDMVVYRGALSRGYDSNSDRQHTEIAKVLIEHEGDSCPYTLRIEPEAGPGTAYMYNGQDALAFEISPPGRSGNSGSNIVEIAGNVARGQFQRTIPFDVQIPAGQKTVAGRYIGRLEVSLYPDTSAAGEPADRQYMEVVVDVLPRVDASFGTDPLARQKSRRLDFGTLRKGQKSSVDFSVTANTGYSIKMASDNRGALHHEFTPSSIEYDVYLDGNPVSIEESASREVLLSGASSSQHSIDLLITGDTDKALAGNYTDRLTLIISAD</sequence>
<reference evidence="1 2" key="1">
    <citation type="journal article" date="2014" name="Antonie Van Leeuwenhoek">
        <title>Hyphomonas beringensis sp. nov. and Hyphomonas chukchiensis sp. nov., isolated from surface seawater of the Bering Sea and Chukchi Sea.</title>
        <authorList>
            <person name="Li C."/>
            <person name="Lai Q."/>
            <person name="Li G."/>
            <person name="Dong C."/>
            <person name="Wang J."/>
            <person name="Liao Y."/>
            <person name="Shao Z."/>
        </authorList>
    </citation>
    <scope>NUCLEOTIDE SEQUENCE [LARGE SCALE GENOMIC DNA]</scope>
    <source>
        <strain evidence="1 2">25B14_1</strain>
    </source>
</reference>
<evidence type="ECO:0008006" key="3">
    <source>
        <dbReference type="Google" id="ProtNLM"/>
    </source>
</evidence>
<proteinExistence type="predicted"/>
<comment type="caution">
    <text evidence="1">The sequence shown here is derived from an EMBL/GenBank/DDBJ whole genome shotgun (WGS) entry which is preliminary data.</text>
</comment>
<dbReference type="eggNOG" id="COG5430">
    <property type="taxonomic scope" value="Bacteria"/>
</dbReference>
<dbReference type="PATRIC" id="fig|1280946.3.peg.1681"/>
<evidence type="ECO:0000313" key="1">
    <source>
        <dbReference type="EMBL" id="KCZ54781.1"/>
    </source>
</evidence>
<keyword evidence="2" id="KW-1185">Reference proteome</keyword>
<organism evidence="1 2">
    <name type="scientific">Hyphomonas beringensis</name>
    <dbReference type="NCBI Taxonomy" id="1280946"/>
    <lineage>
        <taxon>Bacteria</taxon>
        <taxon>Pseudomonadati</taxon>
        <taxon>Pseudomonadota</taxon>
        <taxon>Alphaproteobacteria</taxon>
        <taxon>Hyphomonadales</taxon>
        <taxon>Hyphomonadaceae</taxon>
        <taxon>Hyphomonas</taxon>
    </lineage>
</organism>
<dbReference type="Proteomes" id="UP000027037">
    <property type="component" value="Unassembled WGS sequence"/>
</dbReference>
<dbReference type="AlphaFoldDB" id="A0A062U372"/>
<protein>
    <recommendedName>
        <fullName evidence="3">Spore coat protein U domain-containing protein</fullName>
    </recommendedName>
</protein>
<accession>A0A062U372</accession>
<evidence type="ECO:0000313" key="2">
    <source>
        <dbReference type="Proteomes" id="UP000027037"/>
    </source>
</evidence>